<evidence type="ECO:0000313" key="3">
    <source>
        <dbReference type="Proteomes" id="UP000265520"/>
    </source>
</evidence>
<reference evidence="2 3" key="1">
    <citation type="journal article" date="2018" name="Front. Plant Sci.">
        <title>Red Clover (Trifolium pratense) and Zigzag Clover (T. medium) - A Picture of Genomic Similarities and Differences.</title>
        <authorList>
            <person name="Dluhosova J."/>
            <person name="Istvanek J."/>
            <person name="Nedelnik J."/>
            <person name="Repkova J."/>
        </authorList>
    </citation>
    <scope>NUCLEOTIDE SEQUENCE [LARGE SCALE GENOMIC DNA]</scope>
    <source>
        <strain evidence="3">cv. 10/8</strain>
        <tissue evidence="2">Leaf</tissue>
    </source>
</reference>
<feature type="region of interest" description="Disordered" evidence="1">
    <location>
        <begin position="1"/>
        <end position="26"/>
    </location>
</feature>
<name>A0A392VGM7_9FABA</name>
<dbReference type="AlphaFoldDB" id="A0A392VGM7"/>
<accession>A0A392VGM7</accession>
<feature type="non-terminal residue" evidence="2">
    <location>
        <position position="1"/>
    </location>
</feature>
<comment type="caution">
    <text evidence="2">The sequence shown here is derived from an EMBL/GenBank/DDBJ whole genome shotgun (WGS) entry which is preliminary data.</text>
</comment>
<dbReference type="Proteomes" id="UP000265520">
    <property type="component" value="Unassembled WGS sequence"/>
</dbReference>
<sequence length="26" mass="2734">TEGIRGNGDEGRILPELGMGTGMEMI</sequence>
<keyword evidence="3" id="KW-1185">Reference proteome</keyword>
<evidence type="ECO:0000313" key="2">
    <source>
        <dbReference type="EMBL" id="MCI87558.1"/>
    </source>
</evidence>
<evidence type="ECO:0000256" key="1">
    <source>
        <dbReference type="SAM" id="MobiDB-lite"/>
    </source>
</evidence>
<organism evidence="2 3">
    <name type="scientific">Trifolium medium</name>
    <dbReference type="NCBI Taxonomy" id="97028"/>
    <lineage>
        <taxon>Eukaryota</taxon>
        <taxon>Viridiplantae</taxon>
        <taxon>Streptophyta</taxon>
        <taxon>Embryophyta</taxon>
        <taxon>Tracheophyta</taxon>
        <taxon>Spermatophyta</taxon>
        <taxon>Magnoliopsida</taxon>
        <taxon>eudicotyledons</taxon>
        <taxon>Gunneridae</taxon>
        <taxon>Pentapetalae</taxon>
        <taxon>rosids</taxon>
        <taxon>fabids</taxon>
        <taxon>Fabales</taxon>
        <taxon>Fabaceae</taxon>
        <taxon>Papilionoideae</taxon>
        <taxon>50 kb inversion clade</taxon>
        <taxon>NPAAA clade</taxon>
        <taxon>Hologalegina</taxon>
        <taxon>IRL clade</taxon>
        <taxon>Trifolieae</taxon>
        <taxon>Trifolium</taxon>
    </lineage>
</organism>
<dbReference type="EMBL" id="LXQA011169260">
    <property type="protein sequence ID" value="MCI87558.1"/>
    <property type="molecule type" value="Genomic_DNA"/>
</dbReference>
<proteinExistence type="predicted"/>
<protein>
    <submittedName>
        <fullName evidence="2">Uncharacterized protein</fullName>
    </submittedName>
</protein>